<dbReference type="InterPro" id="IPR046887">
    <property type="entry name" value="RsmE_PUA-like"/>
</dbReference>
<dbReference type="GO" id="GO:0008168">
    <property type="term" value="F:methyltransferase activity"/>
    <property type="evidence" value="ECO:0007669"/>
    <property type="project" value="UniProtKB-KW"/>
</dbReference>
<protein>
    <submittedName>
        <fullName evidence="2">RsmE family RNA methyltransferase</fullName>
    </submittedName>
</protein>
<dbReference type="EMBL" id="AZLV01000358">
    <property type="protein sequence ID" value="ETJ06187.1"/>
    <property type="molecule type" value="Genomic_DNA"/>
</dbReference>
<keyword evidence="2" id="KW-0489">Methyltransferase</keyword>
<gene>
    <name evidence="2" type="ORF">Q605_AUC00358G0003</name>
</gene>
<dbReference type="AlphaFoldDB" id="W1VJS4"/>
<evidence type="ECO:0000259" key="1">
    <source>
        <dbReference type="Pfam" id="PF20260"/>
    </source>
</evidence>
<evidence type="ECO:0000313" key="3">
    <source>
        <dbReference type="Proteomes" id="UP000018852"/>
    </source>
</evidence>
<feature type="non-terminal residue" evidence="2">
    <location>
        <position position="72"/>
    </location>
</feature>
<reference evidence="2 3" key="1">
    <citation type="submission" date="2013-12" db="EMBL/GenBank/DDBJ databases">
        <title>A Varibaculum cambriense genome reconstructed from a premature infant gut community with otherwise low bacterial novelty that shifts toward anaerobic metabolism during the third week of life.</title>
        <authorList>
            <person name="Brown C.T."/>
            <person name="Sharon I."/>
            <person name="Thomas B.C."/>
            <person name="Castelle C.J."/>
            <person name="Morowitz M.J."/>
            <person name="Banfield J.F."/>
        </authorList>
    </citation>
    <scope>NUCLEOTIDE SEQUENCE [LARGE SCALE GENOMIC DNA]</scope>
    <source>
        <strain evidence="3">DORA_12</strain>
    </source>
</reference>
<evidence type="ECO:0000313" key="2">
    <source>
        <dbReference type="EMBL" id="ETJ06187.1"/>
    </source>
</evidence>
<organism evidence="2 3">
    <name type="scientific">Actinomyces urogenitalis DORA_12</name>
    <dbReference type="NCBI Taxonomy" id="1403939"/>
    <lineage>
        <taxon>Bacteria</taxon>
        <taxon>Bacillati</taxon>
        <taxon>Actinomycetota</taxon>
        <taxon>Actinomycetes</taxon>
        <taxon>Actinomycetales</taxon>
        <taxon>Actinomycetaceae</taxon>
        <taxon>Actinomyces</taxon>
    </lineage>
</organism>
<dbReference type="GO" id="GO:0032259">
    <property type="term" value="P:methylation"/>
    <property type="evidence" value="ECO:0007669"/>
    <property type="project" value="UniProtKB-KW"/>
</dbReference>
<dbReference type="InterPro" id="IPR015947">
    <property type="entry name" value="PUA-like_sf"/>
</dbReference>
<dbReference type="Gene3D" id="2.40.240.20">
    <property type="entry name" value="Hypothetical PUA domain-like, domain 1"/>
    <property type="match status" value="1"/>
</dbReference>
<dbReference type="Proteomes" id="UP000018852">
    <property type="component" value="Unassembled WGS sequence"/>
</dbReference>
<name>W1VJS4_9ACTO</name>
<sequence>MTAPVFLFTDTTLEGAGAAAGAGGVVVLTGAEARHAVTVRRLRAGERVDLADGAGLRLVCEVTAAEGKDRLA</sequence>
<feature type="domain" description="Ribosomal RNA small subunit methyltransferase E PUA-like" evidence="1">
    <location>
        <begin position="28"/>
        <end position="70"/>
    </location>
</feature>
<proteinExistence type="predicted"/>
<comment type="caution">
    <text evidence="2">The sequence shown here is derived from an EMBL/GenBank/DDBJ whole genome shotgun (WGS) entry which is preliminary data.</text>
</comment>
<keyword evidence="2" id="KW-0808">Transferase</keyword>
<dbReference type="SUPFAM" id="SSF88697">
    <property type="entry name" value="PUA domain-like"/>
    <property type="match status" value="1"/>
</dbReference>
<accession>W1VJS4</accession>
<dbReference type="Pfam" id="PF20260">
    <property type="entry name" value="PUA_4"/>
    <property type="match status" value="1"/>
</dbReference>